<comment type="similarity">
    <text evidence="2">Belongs to the purine-cytosine permease (2.A.39) family.</text>
</comment>
<sequence>MGIKKEFNTFIFEVELELIKKNLWALAQQIESYCIPQPFNRAAFWLSGIVGPPCQPGTPEFVEYLGILILDAKLNILKKELRAKIAVFAQQQLHIDDDKDTFRKKLDDLAEIAMKKTAPLKAIITEKLDELIASIGINIANFVCPACDLSNLAPKYISWHNGGLLAAFVALLLTPWNWYDKPAAIRYTLGLIGALMGPLYGIVMSGYYIIAKQKVRIIELYSTRRDGHYWYSNGFNPNAIIALAISGSFSIVTALVPAMLARPNLDIQWVADFSWFVGSAIGFCAFAALESINPKMKLAKAIGQDGVNANA</sequence>
<keyword evidence="3 6" id="KW-0812">Transmembrane</keyword>
<dbReference type="AlphaFoldDB" id="A0A183BTQ5"/>
<reference evidence="7" key="2">
    <citation type="submission" date="2014-05" db="EMBL/GenBank/DDBJ databases">
        <title>The genome and life-stage specific transcriptomes of Globodera pallida elucidate key aspects of plant parasitism by a cyst nematode.</title>
        <authorList>
            <person name="Cotton J.A."/>
            <person name="Lilley C.J."/>
            <person name="Jones L.M."/>
            <person name="Kikuchi T."/>
            <person name="Reid A.J."/>
            <person name="Thorpe P."/>
            <person name="Tsai I.J."/>
            <person name="Beasley H."/>
            <person name="Blok V."/>
            <person name="Cock P.J.A."/>
            <person name="Van den Akker S.E."/>
            <person name="Holroyd N."/>
            <person name="Hunt M."/>
            <person name="Mantelin S."/>
            <person name="Naghra H."/>
            <person name="Pain A."/>
            <person name="Palomares-Rius J.E."/>
            <person name="Zarowiecki M."/>
            <person name="Berriman M."/>
            <person name="Jones J.T."/>
            <person name="Urwin P.E."/>
        </authorList>
    </citation>
    <scope>NUCLEOTIDE SEQUENCE [LARGE SCALE GENOMIC DNA]</scope>
    <source>
        <strain evidence="7">Lindley</strain>
    </source>
</reference>
<keyword evidence="7" id="KW-1185">Reference proteome</keyword>
<dbReference type="GO" id="GO:0015205">
    <property type="term" value="F:nucleobase transmembrane transporter activity"/>
    <property type="evidence" value="ECO:0007669"/>
    <property type="project" value="TreeGrafter"/>
</dbReference>
<accession>A0A183BTQ5</accession>
<evidence type="ECO:0000256" key="6">
    <source>
        <dbReference type="SAM" id="Phobius"/>
    </source>
</evidence>
<organism evidence="7 8">
    <name type="scientific">Globodera pallida</name>
    <name type="common">Potato cyst nematode worm</name>
    <name type="synonym">Heterodera pallida</name>
    <dbReference type="NCBI Taxonomy" id="36090"/>
    <lineage>
        <taxon>Eukaryota</taxon>
        <taxon>Metazoa</taxon>
        <taxon>Ecdysozoa</taxon>
        <taxon>Nematoda</taxon>
        <taxon>Chromadorea</taxon>
        <taxon>Rhabditida</taxon>
        <taxon>Tylenchina</taxon>
        <taxon>Tylenchomorpha</taxon>
        <taxon>Tylenchoidea</taxon>
        <taxon>Heteroderidae</taxon>
        <taxon>Heteroderinae</taxon>
        <taxon>Globodera</taxon>
    </lineage>
</organism>
<dbReference type="Proteomes" id="UP000050741">
    <property type="component" value="Unassembled WGS sequence"/>
</dbReference>
<dbReference type="WBParaSite" id="GPLIN_000399100">
    <property type="protein sequence ID" value="GPLIN_000399100"/>
    <property type="gene ID" value="GPLIN_000399100"/>
</dbReference>
<proteinExistence type="inferred from homology"/>
<evidence type="ECO:0000313" key="7">
    <source>
        <dbReference type="Proteomes" id="UP000050741"/>
    </source>
</evidence>
<evidence type="ECO:0000256" key="2">
    <source>
        <dbReference type="ARBA" id="ARBA00008974"/>
    </source>
</evidence>
<keyword evidence="5 6" id="KW-0472">Membrane</keyword>
<evidence type="ECO:0000256" key="4">
    <source>
        <dbReference type="ARBA" id="ARBA00022989"/>
    </source>
</evidence>
<feature type="transmembrane region" description="Helical" evidence="6">
    <location>
        <begin position="185"/>
        <end position="210"/>
    </location>
</feature>
<evidence type="ECO:0000256" key="5">
    <source>
        <dbReference type="ARBA" id="ARBA00023136"/>
    </source>
</evidence>
<name>A0A183BTQ5_GLOPA</name>
<dbReference type="PANTHER" id="PTHR30618:SF6">
    <property type="entry name" value="NCS1 FAMILY NUCLEOBASE:CATION SYMPORTER-1"/>
    <property type="match status" value="1"/>
</dbReference>
<protein>
    <submittedName>
        <fullName evidence="8">Transmembrane protein</fullName>
    </submittedName>
</protein>
<reference evidence="8" key="3">
    <citation type="submission" date="2016-06" db="UniProtKB">
        <authorList>
            <consortium name="WormBaseParasite"/>
        </authorList>
    </citation>
    <scope>IDENTIFICATION</scope>
</reference>
<comment type="subcellular location">
    <subcellularLocation>
        <location evidence="1">Membrane</location>
        <topology evidence="1">Multi-pass membrane protein</topology>
    </subcellularLocation>
</comment>
<keyword evidence="4 6" id="KW-1133">Transmembrane helix</keyword>
<dbReference type="InterPro" id="IPR001248">
    <property type="entry name" value="Pur-cyt_permease"/>
</dbReference>
<dbReference type="GO" id="GO:0005886">
    <property type="term" value="C:plasma membrane"/>
    <property type="evidence" value="ECO:0007669"/>
    <property type="project" value="TreeGrafter"/>
</dbReference>
<evidence type="ECO:0000256" key="3">
    <source>
        <dbReference type="ARBA" id="ARBA00022692"/>
    </source>
</evidence>
<feature type="transmembrane region" description="Helical" evidence="6">
    <location>
        <begin position="159"/>
        <end position="179"/>
    </location>
</feature>
<feature type="transmembrane region" description="Helical" evidence="6">
    <location>
        <begin position="239"/>
        <end position="261"/>
    </location>
</feature>
<dbReference type="PANTHER" id="PTHR30618">
    <property type="entry name" value="NCS1 FAMILY PURINE/PYRIMIDINE TRANSPORTER"/>
    <property type="match status" value="1"/>
</dbReference>
<dbReference type="Gene3D" id="1.10.4160.10">
    <property type="entry name" value="Hydantoin permease"/>
    <property type="match status" value="1"/>
</dbReference>
<evidence type="ECO:0000313" key="8">
    <source>
        <dbReference type="WBParaSite" id="GPLIN_000399100"/>
    </source>
</evidence>
<reference evidence="7" key="1">
    <citation type="submission" date="2013-12" db="EMBL/GenBank/DDBJ databases">
        <authorList>
            <person name="Aslett M."/>
        </authorList>
    </citation>
    <scope>NUCLEOTIDE SEQUENCE [LARGE SCALE GENOMIC DNA]</scope>
    <source>
        <strain evidence="7">Lindley</strain>
    </source>
</reference>
<feature type="transmembrane region" description="Helical" evidence="6">
    <location>
        <begin position="273"/>
        <end position="292"/>
    </location>
</feature>
<dbReference type="Pfam" id="PF02133">
    <property type="entry name" value="Transp_cyt_pur"/>
    <property type="match status" value="1"/>
</dbReference>
<evidence type="ECO:0000256" key="1">
    <source>
        <dbReference type="ARBA" id="ARBA00004141"/>
    </source>
</evidence>
<dbReference type="InterPro" id="IPR045225">
    <property type="entry name" value="Uracil/uridine/allantoin_perm"/>
</dbReference>